<comment type="pathway">
    <text evidence="2">Carbohydrate degradation; glycolysis; D-glyceraldehyde 3-phosphate and glycerone phosphate from D-glucose: step 4/4.</text>
</comment>
<reference evidence="7 8" key="1">
    <citation type="journal article" date="2006" name="J. Bacteriol.">
        <title>The genome sequence of the obligately chemolithoautotrophic, facultatively anaerobic bacterium Thiobacillus denitrificans.</title>
        <authorList>
            <person name="Beller H.R."/>
            <person name="Chain P.S."/>
            <person name="Letain T.E."/>
            <person name="Chakicherla A."/>
            <person name="Larimer F.W."/>
            <person name="Richardson P.M."/>
            <person name="Coleman M.A."/>
            <person name="Wood A.P."/>
            <person name="Kelly D.P."/>
        </authorList>
    </citation>
    <scope>NUCLEOTIDE SEQUENCE [LARGE SCALE GENOMIC DNA]</scope>
    <source>
        <strain evidence="7 8">ATCC 25259</strain>
    </source>
</reference>
<proteinExistence type="inferred from homology"/>
<evidence type="ECO:0000256" key="1">
    <source>
        <dbReference type="ARBA" id="ARBA00000441"/>
    </source>
</evidence>
<dbReference type="HOGENOM" id="CLU_031243_0_0_4"/>
<keyword evidence="5 6" id="KW-0456">Lyase</keyword>
<dbReference type="InterPro" id="IPR000741">
    <property type="entry name" value="FBA_I"/>
</dbReference>
<evidence type="ECO:0000313" key="8">
    <source>
        <dbReference type="Proteomes" id="UP000008291"/>
    </source>
</evidence>
<name>Q3SIQ9_THIDA</name>
<dbReference type="EMBL" id="CP000116">
    <property type="protein sequence ID" value="AAZ97466.1"/>
    <property type="molecule type" value="Genomic_DNA"/>
</dbReference>
<sequence length="340" mass="36356">MNLDELQAVARAIVAPQKGVLAADESGPTIKKRFDTIAVESTEKSRRRYREIMFTAESIERYIGGVILYDETLRQSTRDGTPFPQLLAGRGIIPGIKVDQGAKPLALCPGEKVTEGLDGLRERLVEYHGLGAQFAKWRAVIDIDAHDLPSPFGIHANAHALARYAALCQEVGLVPIVEPEVLMDGAHDVERCEAVTARALEAVFAELDAHGVGLEGVLLKPNMVVAGKKSTRQAGVQEVAEATLRCLRRHVPAAVPGIVFLSGGQSAEEATAHLSAMNAMGPHPWQVSFSYGRALQAPVLAAWRGHEANAAAAQAALLERARLNGLARDGAYGPEMESAG</sequence>
<dbReference type="Proteomes" id="UP000008291">
    <property type="component" value="Chromosome"/>
</dbReference>
<dbReference type="RefSeq" id="WP_011312025.1">
    <property type="nucleotide sequence ID" value="NC_007404.1"/>
</dbReference>
<evidence type="ECO:0000256" key="5">
    <source>
        <dbReference type="ARBA" id="ARBA00023239"/>
    </source>
</evidence>
<dbReference type="PANTHER" id="PTHR11627">
    <property type="entry name" value="FRUCTOSE-BISPHOSPHATE ALDOLASE"/>
    <property type="match status" value="1"/>
</dbReference>
<comment type="similarity">
    <text evidence="3 6">Belongs to the class I fructose-bisphosphate aldolase family.</text>
</comment>
<dbReference type="InterPro" id="IPR029768">
    <property type="entry name" value="Aldolase_I_AS"/>
</dbReference>
<keyword evidence="8" id="KW-1185">Reference proteome</keyword>
<dbReference type="OrthoDB" id="9793595at2"/>
<dbReference type="FunFam" id="3.20.20.70:FF:000140">
    <property type="entry name" value="Fructose-bisphosphate aldolase"/>
    <property type="match status" value="1"/>
</dbReference>
<evidence type="ECO:0000256" key="4">
    <source>
        <dbReference type="ARBA" id="ARBA00023152"/>
    </source>
</evidence>
<dbReference type="SUPFAM" id="SSF51569">
    <property type="entry name" value="Aldolase"/>
    <property type="match status" value="1"/>
</dbReference>
<dbReference type="EC" id="4.1.2.13" evidence="6"/>
<keyword evidence="4 6" id="KW-0324">Glycolysis</keyword>
<organism evidence="7 8">
    <name type="scientific">Thiobacillus denitrificans (strain ATCC 25259 / T1)</name>
    <dbReference type="NCBI Taxonomy" id="292415"/>
    <lineage>
        <taxon>Bacteria</taxon>
        <taxon>Pseudomonadati</taxon>
        <taxon>Pseudomonadota</taxon>
        <taxon>Betaproteobacteria</taxon>
        <taxon>Nitrosomonadales</taxon>
        <taxon>Thiobacillaceae</taxon>
        <taxon>Thiobacillus</taxon>
    </lineage>
</organism>
<dbReference type="Pfam" id="PF00274">
    <property type="entry name" value="Glycolytic"/>
    <property type="match status" value="1"/>
</dbReference>
<dbReference type="NCBIfam" id="NF033379">
    <property type="entry name" value="FrucBisAld_I"/>
    <property type="match status" value="1"/>
</dbReference>
<gene>
    <name evidence="7" type="ordered locus">Tbd_1513</name>
</gene>
<dbReference type="Gene3D" id="3.20.20.70">
    <property type="entry name" value="Aldolase class I"/>
    <property type="match status" value="1"/>
</dbReference>
<evidence type="ECO:0000313" key="7">
    <source>
        <dbReference type="EMBL" id="AAZ97466.1"/>
    </source>
</evidence>
<dbReference type="PROSITE" id="PS00158">
    <property type="entry name" value="ALDOLASE_CLASS_I"/>
    <property type="match status" value="1"/>
</dbReference>
<evidence type="ECO:0000256" key="3">
    <source>
        <dbReference type="ARBA" id="ARBA00010387"/>
    </source>
</evidence>
<dbReference type="GO" id="GO:0006096">
    <property type="term" value="P:glycolytic process"/>
    <property type="evidence" value="ECO:0007669"/>
    <property type="project" value="UniProtKB-UniPathway"/>
</dbReference>
<accession>Q3SIQ9</accession>
<evidence type="ECO:0000256" key="6">
    <source>
        <dbReference type="RuleBase" id="RU003994"/>
    </source>
</evidence>
<protein>
    <recommendedName>
        <fullName evidence="6">Fructose-bisphosphate aldolase</fullName>
        <ecNumber evidence="6">4.1.2.13</ecNumber>
    </recommendedName>
</protein>
<dbReference type="InterPro" id="IPR013785">
    <property type="entry name" value="Aldolase_TIM"/>
</dbReference>
<dbReference type="GO" id="GO:0004332">
    <property type="term" value="F:fructose-bisphosphate aldolase activity"/>
    <property type="evidence" value="ECO:0007669"/>
    <property type="project" value="UniProtKB-EC"/>
</dbReference>
<dbReference type="AlphaFoldDB" id="Q3SIQ9"/>
<dbReference type="STRING" id="292415.Tbd_1513"/>
<dbReference type="UniPathway" id="UPA00109">
    <property type="reaction ID" value="UER00183"/>
</dbReference>
<comment type="catalytic activity">
    <reaction evidence="1 6">
        <text>beta-D-fructose 1,6-bisphosphate = D-glyceraldehyde 3-phosphate + dihydroxyacetone phosphate</text>
        <dbReference type="Rhea" id="RHEA:14729"/>
        <dbReference type="ChEBI" id="CHEBI:32966"/>
        <dbReference type="ChEBI" id="CHEBI:57642"/>
        <dbReference type="ChEBI" id="CHEBI:59776"/>
        <dbReference type="EC" id="4.1.2.13"/>
    </reaction>
</comment>
<evidence type="ECO:0000256" key="2">
    <source>
        <dbReference type="ARBA" id="ARBA00004714"/>
    </source>
</evidence>
<dbReference type="KEGG" id="tbd:Tbd_1513"/>
<dbReference type="eggNOG" id="COG3588">
    <property type="taxonomic scope" value="Bacteria"/>
</dbReference>